<feature type="region of interest" description="Disordered" evidence="1">
    <location>
        <begin position="1"/>
        <end position="46"/>
    </location>
</feature>
<dbReference type="Gene3D" id="1.10.530.10">
    <property type="match status" value="1"/>
</dbReference>
<reference evidence="3" key="1">
    <citation type="submission" date="2017-01" db="EMBL/GenBank/DDBJ databases">
        <authorList>
            <person name="Varghese N."/>
            <person name="Submissions S."/>
        </authorList>
    </citation>
    <scope>NUCLEOTIDE SEQUENCE [LARGE SCALE GENOMIC DNA]</scope>
    <source>
        <strain evidence="3">DSM 17126</strain>
    </source>
</reference>
<evidence type="ECO:0008006" key="4">
    <source>
        <dbReference type="Google" id="ProtNLM"/>
    </source>
</evidence>
<dbReference type="InterPro" id="IPR023346">
    <property type="entry name" value="Lysozyme-like_dom_sf"/>
</dbReference>
<dbReference type="SUPFAM" id="SSF53955">
    <property type="entry name" value="Lysozyme-like"/>
    <property type="match status" value="1"/>
</dbReference>
<dbReference type="OrthoDB" id="1221248at2"/>
<gene>
    <name evidence="2" type="ORF">SAMN05421639_101921</name>
</gene>
<dbReference type="RefSeq" id="WP_076505046.1">
    <property type="nucleotide sequence ID" value="NZ_FTNY01000001.1"/>
</dbReference>
<accession>A0A1N7I065</accession>
<dbReference type="AlphaFoldDB" id="A0A1N7I065"/>
<sequence>MDRLDKDTEAAVPETQNQETAQDSDQVKAANSQKMEEKRAENEEKDKVEDGLLLAIHGAKIKFNAHLGEFKVLTDVPTTQGKLTGTIVEKQIPNFKFYDGFQMISLTEWQDFGTAKVQENYVLLKKSTLPGTGKMPGNVPPETGKIEFTTSGQVNEPESVAAKGAPVPDQKDDEKCYCDRDLTIDELKLIVKQLRASEKKKSTSLFADENCPLSESDRTYERLLDELNTMFKAYHINTCMRKIHFFAQSYHETSRLGTTLEYASGVGYDPGNHPESKQHGHIEVGDGPRYKGRGAMQLTWRDQQKEYFSYVISKKPQLVQGKKIDELFDRKKQYQEEFIYTKFKLDKDGKPVLDKKKKKIKEKVIDLKDVDGAGLLANNLFFAIDSAGWFWDIYKTVEYSSKANKAKYKEILHKNLNEVSDYGDKYLRIISKFVNGGGNGMAERNVYYNELKTNVFKFNTKCINRDKIKK</sequence>
<keyword evidence="3" id="KW-1185">Reference proteome</keyword>
<evidence type="ECO:0000313" key="3">
    <source>
        <dbReference type="Proteomes" id="UP000186373"/>
    </source>
</evidence>
<protein>
    <recommendedName>
        <fullName evidence="4">Chitinase</fullName>
    </recommendedName>
</protein>
<organism evidence="2 3">
    <name type="scientific">Chryseobacterium shigense</name>
    <dbReference type="NCBI Taxonomy" id="297244"/>
    <lineage>
        <taxon>Bacteria</taxon>
        <taxon>Pseudomonadati</taxon>
        <taxon>Bacteroidota</taxon>
        <taxon>Flavobacteriia</taxon>
        <taxon>Flavobacteriales</taxon>
        <taxon>Weeksellaceae</taxon>
        <taxon>Chryseobacterium group</taxon>
        <taxon>Chryseobacterium</taxon>
    </lineage>
</organism>
<feature type="compositionally biased region" description="Polar residues" evidence="1">
    <location>
        <begin position="14"/>
        <end position="33"/>
    </location>
</feature>
<evidence type="ECO:0000256" key="1">
    <source>
        <dbReference type="SAM" id="MobiDB-lite"/>
    </source>
</evidence>
<dbReference type="EMBL" id="FTNY01000001">
    <property type="protein sequence ID" value="SIS30467.1"/>
    <property type="molecule type" value="Genomic_DNA"/>
</dbReference>
<proteinExistence type="predicted"/>
<evidence type="ECO:0000313" key="2">
    <source>
        <dbReference type="EMBL" id="SIS30467.1"/>
    </source>
</evidence>
<feature type="compositionally biased region" description="Basic and acidic residues" evidence="1">
    <location>
        <begin position="34"/>
        <end position="46"/>
    </location>
</feature>
<dbReference type="Proteomes" id="UP000186373">
    <property type="component" value="Unassembled WGS sequence"/>
</dbReference>
<name>A0A1N7I065_9FLAO</name>